<dbReference type="NCBIfam" id="TIGR00502">
    <property type="entry name" value="nagB"/>
    <property type="match status" value="1"/>
</dbReference>
<dbReference type="RefSeq" id="WP_122015333.1">
    <property type="nucleotide sequence ID" value="NZ_CP033169.1"/>
</dbReference>
<dbReference type="PANTHER" id="PTHR11280:SF5">
    <property type="entry name" value="GLUCOSAMINE-6-PHOSPHATE ISOMERASE"/>
    <property type="match status" value="1"/>
</dbReference>
<evidence type="ECO:0000259" key="5">
    <source>
        <dbReference type="Pfam" id="PF01182"/>
    </source>
</evidence>
<keyword evidence="3 4" id="KW-0119">Carbohydrate metabolism</keyword>
<evidence type="ECO:0000313" key="7">
    <source>
        <dbReference type="Proteomes" id="UP000280960"/>
    </source>
</evidence>
<dbReference type="CDD" id="cd01399">
    <property type="entry name" value="GlcN6P_deaminase"/>
    <property type="match status" value="1"/>
</dbReference>
<proteinExistence type="inferred from homology"/>
<dbReference type="InterPro" id="IPR018321">
    <property type="entry name" value="Glucosamine6P_isomerase_CS"/>
</dbReference>
<dbReference type="GO" id="GO:0004342">
    <property type="term" value="F:glucosamine-6-phosphate deaminase activity"/>
    <property type="evidence" value="ECO:0007669"/>
    <property type="project" value="UniProtKB-UniRule"/>
</dbReference>
<feature type="active site" description="For ring-opening step" evidence="4">
    <location>
        <position position="136"/>
    </location>
</feature>
<dbReference type="GO" id="GO:0006046">
    <property type="term" value="P:N-acetylglucosamine catabolic process"/>
    <property type="evidence" value="ECO:0007669"/>
    <property type="project" value="UniProtKB-UniRule"/>
</dbReference>
<dbReference type="FunFam" id="3.40.50.1360:FF:000003">
    <property type="entry name" value="Glucosamine-6-phosphate deaminase"/>
    <property type="match status" value="1"/>
</dbReference>
<dbReference type="EMBL" id="CP033169">
    <property type="protein sequence ID" value="AYO31543.1"/>
    <property type="molecule type" value="Genomic_DNA"/>
</dbReference>
<dbReference type="GO" id="GO:0019262">
    <property type="term" value="P:N-acetylneuraminate catabolic process"/>
    <property type="evidence" value="ECO:0007669"/>
    <property type="project" value="UniProtKB-UniRule"/>
</dbReference>
<dbReference type="Gene3D" id="3.40.50.1360">
    <property type="match status" value="1"/>
</dbReference>
<reference evidence="6 7" key="1">
    <citation type="submission" date="2018-10" db="EMBL/GenBank/DDBJ databases">
        <authorList>
            <person name="Zhang X."/>
        </authorList>
    </citation>
    <scope>NUCLEOTIDE SEQUENCE [LARGE SCALE GENOMIC DNA]</scope>
    <source>
        <strain evidence="6 7">SK-G1</strain>
    </source>
</reference>
<dbReference type="GO" id="GO:0005975">
    <property type="term" value="P:carbohydrate metabolic process"/>
    <property type="evidence" value="ECO:0007669"/>
    <property type="project" value="InterPro"/>
</dbReference>
<evidence type="ECO:0000313" key="6">
    <source>
        <dbReference type="EMBL" id="AYO31543.1"/>
    </source>
</evidence>
<comment type="caution">
    <text evidence="4">Lacks conserved residue(s) required for the propagation of feature annotation.</text>
</comment>
<comment type="pathway">
    <text evidence="4">Amino-sugar metabolism; N-acetylneuraminate degradation; D-fructose 6-phosphate from N-acetylneuraminate: step 5/5.</text>
</comment>
<dbReference type="InterPro" id="IPR004547">
    <property type="entry name" value="Glucosamine6P_isomerase"/>
</dbReference>
<evidence type="ECO:0000256" key="3">
    <source>
        <dbReference type="ARBA" id="ARBA00023277"/>
    </source>
</evidence>
<dbReference type="AlphaFoldDB" id="A0A3G2R813"/>
<keyword evidence="2 4" id="KW-0378">Hydrolase</keyword>
<keyword evidence="7" id="KW-1185">Reference proteome</keyword>
<dbReference type="PROSITE" id="PS01161">
    <property type="entry name" value="GLC_GALNAC_ISOMERASE"/>
    <property type="match status" value="1"/>
</dbReference>
<dbReference type="Pfam" id="PF01182">
    <property type="entry name" value="Glucosamine_iso"/>
    <property type="match status" value="1"/>
</dbReference>
<comment type="function">
    <text evidence="4">Catalyzes the reversible isomerization-deamination of glucosamine 6-phosphate (GlcN6P) to form fructose 6-phosphate (Fru6P) and ammonium ion.</text>
</comment>
<dbReference type="SUPFAM" id="SSF100950">
    <property type="entry name" value="NagB/RpiA/CoA transferase-like"/>
    <property type="match status" value="1"/>
</dbReference>
<organism evidence="6 7">
    <name type="scientific">Biomaibacter acetigenes</name>
    <dbReference type="NCBI Taxonomy" id="2316383"/>
    <lineage>
        <taxon>Bacteria</taxon>
        <taxon>Bacillati</taxon>
        <taxon>Bacillota</taxon>
        <taxon>Clostridia</taxon>
        <taxon>Thermosediminibacterales</taxon>
        <taxon>Tepidanaerobacteraceae</taxon>
        <taxon>Biomaibacter</taxon>
    </lineage>
</organism>
<comment type="similarity">
    <text evidence="4">Belongs to the glucosamine/galactosamine-6-phosphate isomerase family. NagB subfamily.</text>
</comment>
<protein>
    <recommendedName>
        <fullName evidence="4">Glucosamine-6-phosphate deaminase</fullName>
        <ecNumber evidence="4">3.5.99.6</ecNumber>
    </recommendedName>
    <alternativeName>
        <fullName evidence="4">GlcN6P deaminase</fullName>
        <shortName evidence="4">GNPDA</shortName>
    </alternativeName>
    <alternativeName>
        <fullName evidence="4">Glucosamine-6-phosphate isomerase</fullName>
    </alternativeName>
</protein>
<dbReference type="InterPro" id="IPR037171">
    <property type="entry name" value="NagB/RpiA_transferase-like"/>
</dbReference>
<dbReference type="UniPathway" id="UPA00629">
    <property type="reaction ID" value="UER00684"/>
</dbReference>
<accession>A0A3G2R813</accession>
<feature type="active site" description="For ring-opening step" evidence="4">
    <location>
        <position position="143"/>
    </location>
</feature>
<dbReference type="InterPro" id="IPR006148">
    <property type="entry name" value="Glc/Gal-6P_isomerase"/>
</dbReference>
<dbReference type="KEGG" id="bacg:D2962_13880"/>
<evidence type="ECO:0000256" key="1">
    <source>
        <dbReference type="ARBA" id="ARBA00000644"/>
    </source>
</evidence>
<dbReference type="GO" id="GO:0042802">
    <property type="term" value="F:identical protein binding"/>
    <property type="evidence" value="ECO:0007669"/>
    <property type="project" value="TreeGrafter"/>
</dbReference>
<comment type="catalytic activity">
    <reaction evidence="1 4">
        <text>alpha-D-glucosamine 6-phosphate + H2O = beta-D-fructose 6-phosphate + NH4(+)</text>
        <dbReference type="Rhea" id="RHEA:12172"/>
        <dbReference type="ChEBI" id="CHEBI:15377"/>
        <dbReference type="ChEBI" id="CHEBI:28938"/>
        <dbReference type="ChEBI" id="CHEBI:57634"/>
        <dbReference type="ChEBI" id="CHEBI:75989"/>
        <dbReference type="EC" id="3.5.99.6"/>
    </reaction>
</comment>
<sequence>MDLIIAKDYSDLSRRASRIIASEIKKKPDLVLGLATGSTPLGTYQELVRLYREEGLDFSRVVTFNLDEYYGISMDNPQSYHYYMFENFFKHVNIKPENIHIPDGMAGDVEAHCKKYDEEIAKYGGIDLQLLGIGQNGHIGFNEPGDELLTATHLTNLTQNTIEANSRFFKSMDEVPKQAITMGLGTIIQAKKIVLLASGKNKAEIMAELLDENAVSTKNPASFLLLHKDVTVIIDEEAAMLYSSMSHESGDGSLKKFMLGKCFYGHLNKKRPSDHSV</sequence>
<dbReference type="EC" id="3.5.99.6" evidence="4"/>
<dbReference type="GO" id="GO:0005737">
    <property type="term" value="C:cytoplasm"/>
    <property type="evidence" value="ECO:0007669"/>
    <property type="project" value="TreeGrafter"/>
</dbReference>
<evidence type="ECO:0000256" key="4">
    <source>
        <dbReference type="HAMAP-Rule" id="MF_01241"/>
    </source>
</evidence>
<dbReference type="PANTHER" id="PTHR11280">
    <property type="entry name" value="GLUCOSAMINE-6-PHOSPHATE ISOMERASE"/>
    <property type="match status" value="1"/>
</dbReference>
<feature type="domain" description="Glucosamine/galactosamine-6-phosphate isomerase" evidence="5">
    <location>
        <begin position="12"/>
        <end position="225"/>
    </location>
</feature>
<evidence type="ECO:0000256" key="2">
    <source>
        <dbReference type="ARBA" id="ARBA00022801"/>
    </source>
</evidence>
<feature type="active site" description="Proton acceptor; for enolization step" evidence="4">
    <location>
        <position position="67"/>
    </location>
</feature>
<name>A0A3G2R813_9FIRM</name>
<dbReference type="HAMAP" id="MF_01241">
    <property type="entry name" value="GlcN6P_deamin"/>
    <property type="match status" value="1"/>
</dbReference>
<feature type="active site" description="Proton acceptor; for ring-opening step" evidence="4">
    <location>
        <position position="138"/>
    </location>
</feature>
<gene>
    <name evidence="4 6" type="primary">nagB</name>
    <name evidence="6" type="ORF">D2962_13880</name>
</gene>
<dbReference type="GO" id="GO:0006043">
    <property type="term" value="P:glucosamine catabolic process"/>
    <property type="evidence" value="ECO:0007669"/>
    <property type="project" value="TreeGrafter"/>
</dbReference>
<dbReference type="Proteomes" id="UP000280960">
    <property type="component" value="Chromosome"/>
</dbReference>